<dbReference type="PROSITE" id="PS50227">
    <property type="entry name" value="G_PROTEIN_RECEP_F2_3"/>
    <property type="match status" value="1"/>
</dbReference>
<comment type="caution">
    <text evidence="2">The sequence shown here is derived from an EMBL/GenBank/DDBJ whole genome shotgun (WGS) entry which is preliminary data.</text>
</comment>
<feature type="domain" description="G-protein coupled receptors family 2 profile 1" evidence="1">
    <location>
        <begin position="1"/>
        <end position="70"/>
    </location>
</feature>
<evidence type="ECO:0000259" key="1">
    <source>
        <dbReference type="PROSITE" id="PS50227"/>
    </source>
</evidence>
<keyword evidence="3" id="KW-1185">Reference proteome</keyword>
<dbReference type="InterPro" id="IPR001879">
    <property type="entry name" value="GPCR_2_extracellular_dom"/>
</dbReference>
<evidence type="ECO:0000313" key="3">
    <source>
        <dbReference type="Proteomes" id="UP001054945"/>
    </source>
</evidence>
<dbReference type="SUPFAM" id="SSF111418">
    <property type="entry name" value="Hormone receptor domain"/>
    <property type="match status" value="1"/>
</dbReference>
<reference evidence="2 3" key="1">
    <citation type="submission" date="2021-06" db="EMBL/GenBank/DDBJ databases">
        <title>Caerostris extrusa draft genome.</title>
        <authorList>
            <person name="Kono N."/>
            <person name="Arakawa K."/>
        </authorList>
    </citation>
    <scope>NUCLEOTIDE SEQUENCE [LARGE SCALE GENOMIC DNA]</scope>
</reference>
<name>A0AAV4W2P8_CAEEX</name>
<dbReference type="Gene3D" id="4.10.1240.10">
    <property type="entry name" value="GPCR, family 2, extracellular hormone receptor domain"/>
    <property type="match status" value="1"/>
</dbReference>
<dbReference type="Pfam" id="PF02793">
    <property type="entry name" value="HRM"/>
    <property type="match status" value="1"/>
</dbReference>
<proteinExistence type="predicted"/>
<accession>A0AAV4W2P8</accession>
<protein>
    <recommendedName>
        <fullName evidence="1">G-protein coupled receptors family 2 profile 1 domain-containing protein</fullName>
    </recommendedName>
</protein>
<organism evidence="2 3">
    <name type="scientific">Caerostris extrusa</name>
    <name type="common">Bark spider</name>
    <name type="synonym">Caerostris bankana</name>
    <dbReference type="NCBI Taxonomy" id="172846"/>
    <lineage>
        <taxon>Eukaryota</taxon>
        <taxon>Metazoa</taxon>
        <taxon>Ecdysozoa</taxon>
        <taxon>Arthropoda</taxon>
        <taxon>Chelicerata</taxon>
        <taxon>Arachnida</taxon>
        <taxon>Araneae</taxon>
        <taxon>Araneomorphae</taxon>
        <taxon>Entelegynae</taxon>
        <taxon>Araneoidea</taxon>
        <taxon>Araneidae</taxon>
        <taxon>Caerostris</taxon>
    </lineage>
</organism>
<dbReference type="GO" id="GO:0004930">
    <property type="term" value="F:G protein-coupled receptor activity"/>
    <property type="evidence" value="ECO:0007669"/>
    <property type="project" value="InterPro"/>
</dbReference>
<sequence length="70" mass="8305">MLDSLYCPRTWDGWQCWDDTKAGETASSPCLEHVYFRSEPSTCPKKRHPFQSQQGKYHRFSLNRLNVINR</sequence>
<dbReference type="Proteomes" id="UP001054945">
    <property type="component" value="Unassembled WGS sequence"/>
</dbReference>
<dbReference type="InterPro" id="IPR036445">
    <property type="entry name" value="GPCR_2_extracell_dom_sf"/>
</dbReference>
<dbReference type="AlphaFoldDB" id="A0AAV4W2P8"/>
<dbReference type="EMBL" id="BPLR01015567">
    <property type="protein sequence ID" value="GIY77016.1"/>
    <property type="molecule type" value="Genomic_DNA"/>
</dbReference>
<gene>
    <name evidence="2" type="ORF">CEXT_777761</name>
</gene>
<evidence type="ECO:0000313" key="2">
    <source>
        <dbReference type="EMBL" id="GIY77016.1"/>
    </source>
</evidence>
<dbReference type="GO" id="GO:0016020">
    <property type="term" value="C:membrane"/>
    <property type="evidence" value="ECO:0007669"/>
    <property type="project" value="InterPro"/>
</dbReference>